<evidence type="ECO:0000313" key="3">
    <source>
        <dbReference type="Proteomes" id="UP001141422"/>
    </source>
</evidence>
<feature type="transmembrane region" description="Helical" evidence="1">
    <location>
        <begin position="211"/>
        <end position="239"/>
    </location>
</feature>
<evidence type="ECO:0000313" key="2">
    <source>
        <dbReference type="EMBL" id="MCZ0859644.1"/>
    </source>
</evidence>
<feature type="transmembrane region" description="Helical" evidence="1">
    <location>
        <begin position="124"/>
        <end position="146"/>
    </location>
</feature>
<evidence type="ECO:0000256" key="1">
    <source>
        <dbReference type="SAM" id="Phobius"/>
    </source>
</evidence>
<proteinExistence type="predicted"/>
<accession>A0ABT4ID27</accession>
<feature type="transmembrane region" description="Helical" evidence="1">
    <location>
        <begin position="26"/>
        <end position="52"/>
    </location>
</feature>
<keyword evidence="3" id="KW-1185">Reference proteome</keyword>
<reference evidence="2" key="1">
    <citation type="submission" date="2022-12" db="EMBL/GenBank/DDBJ databases">
        <title>Isolation and characterisation of novel Methanocorpusculum spp. from native Australian herbivores indicates the genus is ancestrally host-associated.</title>
        <authorList>
            <person name="Volmer J.G."/>
            <person name="Soo R.M."/>
            <person name="Evans P.N."/>
            <person name="Hoedt E.C."/>
            <person name="Astorga Alsina A.L."/>
            <person name="Woodcroft B.J."/>
            <person name="Tyson G.W."/>
            <person name="Hugenholtz P."/>
            <person name="Morrison M."/>
        </authorList>
    </citation>
    <scope>NUCLEOTIDE SEQUENCE</scope>
    <source>
        <strain evidence="2">MG</strain>
    </source>
</reference>
<sequence>MVIGIVENLRGSYEYANKALHSFSDWVILITICLLTLAGAVLMAVGLFGFIAASMEAIAPGSATLFPESIPFAGVVGAFSLAALCIGVIFTLIFSILWTGFILRVYRGGELKLGSWGGMFLDGLLATIISLVYCIPYIVISVLLMFGPMDNAAFVLGSMVIRFVVLLITCMVLIMALIRFAKEQRFGAAFQMKELFNVIATIGWLRYLGNIIVVGVVLLIICVILLVILVVGWVLLLVVMPLLTIWEAKFFTNLYESAVAASAPAVLEE</sequence>
<dbReference type="EMBL" id="JAPTGB010000001">
    <property type="protein sequence ID" value="MCZ0859644.1"/>
    <property type="molecule type" value="Genomic_DNA"/>
</dbReference>
<organism evidence="2 3">
    <name type="scientific">Methanocorpusculum petauri</name>
    <dbReference type="NCBI Taxonomy" id="3002863"/>
    <lineage>
        <taxon>Archaea</taxon>
        <taxon>Methanobacteriati</taxon>
        <taxon>Methanobacteriota</taxon>
        <taxon>Stenosarchaea group</taxon>
        <taxon>Methanomicrobia</taxon>
        <taxon>Methanomicrobiales</taxon>
        <taxon>Methanocorpusculaceae</taxon>
        <taxon>Methanocorpusculum</taxon>
    </lineage>
</organism>
<dbReference type="RefSeq" id="WP_268923867.1">
    <property type="nucleotide sequence ID" value="NZ_JAPTGB010000001.1"/>
</dbReference>
<feature type="transmembrane region" description="Helical" evidence="1">
    <location>
        <begin position="72"/>
        <end position="103"/>
    </location>
</feature>
<protein>
    <submittedName>
        <fullName evidence="2">DUF4013 domain-containing protein</fullName>
    </submittedName>
</protein>
<feature type="transmembrane region" description="Helical" evidence="1">
    <location>
        <begin position="152"/>
        <end position="174"/>
    </location>
</feature>
<dbReference type="InterPro" id="IPR025098">
    <property type="entry name" value="DUF4013"/>
</dbReference>
<dbReference type="Pfam" id="PF13197">
    <property type="entry name" value="DUF4013"/>
    <property type="match status" value="1"/>
</dbReference>
<keyword evidence="1" id="KW-0812">Transmembrane</keyword>
<comment type="caution">
    <text evidence="2">The sequence shown here is derived from an EMBL/GenBank/DDBJ whole genome shotgun (WGS) entry which is preliminary data.</text>
</comment>
<gene>
    <name evidence="2" type="ORF">O0S10_00200</name>
</gene>
<keyword evidence="1" id="KW-1133">Transmembrane helix</keyword>
<dbReference type="Proteomes" id="UP001141422">
    <property type="component" value="Unassembled WGS sequence"/>
</dbReference>
<keyword evidence="1" id="KW-0472">Membrane</keyword>
<name>A0ABT4ID27_9EURY</name>